<evidence type="ECO:0000256" key="1">
    <source>
        <dbReference type="SAM" id="Phobius"/>
    </source>
</evidence>
<sequence length="299" mass="33458">MTLHWWMHWFWVTMLLTIIASTGKNLAAPQSEELHVADFEVERQSAERQGRAMYFTKTPQVSTTRTNPEINETVKVITKEPLKDVNASVTNVTVVNTTETQQIQWTPVNITDNNVSIIALPENTTNINVTIEFTNVTDSQNSTFSSKKRNLTRPDFIKEDLSLEGVAESRIVTEKPLSLETTFLQTRIPPNVESSRRIIDSGGGGMDTGAIAGISFAAIVLAALAGSTALVLYRRRYLNKPQTLNDKCSNPDSSGYLDDSTIRDNSEEMYSLDNDSFLNSLEAMTIQNYWTDTVKHTKL</sequence>
<name>A0A8B8INN5_VANTA</name>
<keyword evidence="1" id="KW-0812">Transmembrane</keyword>
<evidence type="ECO:0000313" key="4">
    <source>
        <dbReference type="RefSeq" id="XP_026498072.1"/>
    </source>
</evidence>
<dbReference type="GeneID" id="113402133"/>
<reference evidence="3" key="1">
    <citation type="submission" date="2025-05" db="UniProtKB">
        <authorList>
            <consortium name="RefSeq"/>
        </authorList>
    </citation>
    <scope>NUCLEOTIDE SEQUENCE [LARGE SCALE GENOMIC DNA]</scope>
</reference>
<feature type="chain" id="PRO_5034657323" evidence="2">
    <location>
        <begin position="23"/>
        <end position="299"/>
    </location>
</feature>
<dbReference type="OrthoDB" id="8192800at2759"/>
<organism evidence="3 4">
    <name type="scientific">Vanessa tameamea</name>
    <name type="common">Kamehameha butterfly</name>
    <dbReference type="NCBI Taxonomy" id="334116"/>
    <lineage>
        <taxon>Eukaryota</taxon>
        <taxon>Metazoa</taxon>
        <taxon>Ecdysozoa</taxon>
        <taxon>Arthropoda</taxon>
        <taxon>Hexapoda</taxon>
        <taxon>Insecta</taxon>
        <taxon>Pterygota</taxon>
        <taxon>Neoptera</taxon>
        <taxon>Endopterygota</taxon>
        <taxon>Lepidoptera</taxon>
        <taxon>Glossata</taxon>
        <taxon>Ditrysia</taxon>
        <taxon>Papilionoidea</taxon>
        <taxon>Nymphalidae</taxon>
        <taxon>Nymphalinae</taxon>
        <taxon>Vanessa</taxon>
    </lineage>
</organism>
<dbReference type="OMA" id="MYFTKTP"/>
<feature type="signal peptide" evidence="2">
    <location>
        <begin position="1"/>
        <end position="22"/>
    </location>
</feature>
<proteinExistence type="predicted"/>
<keyword evidence="1" id="KW-0472">Membrane</keyword>
<keyword evidence="2" id="KW-0732">Signal</keyword>
<keyword evidence="3" id="KW-1185">Reference proteome</keyword>
<dbReference type="AlphaFoldDB" id="A0A8B8INN5"/>
<accession>A0A8B8INN5</accession>
<dbReference type="RefSeq" id="XP_026498072.1">
    <property type="nucleotide sequence ID" value="XM_026642287.2"/>
</dbReference>
<keyword evidence="1" id="KW-1133">Transmembrane helix</keyword>
<dbReference type="Proteomes" id="UP001652626">
    <property type="component" value="Chromosome 2"/>
</dbReference>
<evidence type="ECO:0000256" key="2">
    <source>
        <dbReference type="SAM" id="SignalP"/>
    </source>
</evidence>
<gene>
    <name evidence="4" type="primary">LOC113402133</name>
</gene>
<evidence type="ECO:0000313" key="3">
    <source>
        <dbReference type="Proteomes" id="UP001652626"/>
    </source>
</evidence>
<feature type="transmembrane region" description="Helical" evidence="1">
    <location>
        <begin position="210"/>
        <end position="233"/>
    </location>
</feature>
<reference evidence="4" key="2">
    <citation type="submission" date="2025-08" db="UniProtKB">
        <authorList>
            <consortium name="RefSeq"/>
        </authorList>
    </citation>
    <scope>IDENTIFICATION</scope>
    <source>
        <tissue evidence="4">Whole body</tissue>
    </source>
</reference>
<protein>
    <submittedName>
        <fullName evidence="4">Uncharacterized protein LOC113402133</fullName>
    </submittedName>
</protein>